<reference evidence="4" key="2">
    <citation type="submission" date="2014-03" db="EMBL/GenBank/DDBJ databases">
        <title>The whipworm genome and dual-species transcriptomics of an intimate host-pathogen interaction.</title>
        <authorList>
            <person name="Foth B.J."/>
            <person name="Tsai I.J."/>
            <person name="Reid A.J."/>
            <person name="Bancroft A.J."/>
            <person name="Nichol S."/>
            <person name="Tracey A."/>
            <person name="Holroyd N."/>
            <person name="Cotton J.A."/>
            <person name="Stanley E.J."/>
            <person name="Zarowiecki M."/>
            <person name="Liu J.Z."/>
            <person name="Huckvale T."/>
            <person name="Cooper P.J."/>
            <person name="Grencis R.K."/>
            <person name="Berriman M."/>
        </authorList>
    </citation>
    <scope>NUCLEOTIDE SEQUENCE [LARGE SCALE GENOMIC DNA]</scope>
</reference>
<dbReference type="InterPro" id="IPR013087">
    <property type="entry name" value="Znf_C2H2_type"/>
</dbReference>
<keyword evidence="1" id="KW-0479">Metal-binding</keyword>
<evidence type="ECO:0000256" key="1">
    <source>
        <dbReference type="PROSITE-ProRule" id="PRU00042"/>
    </source>
</evidence>
<dbReference type="PROSITE" id="PS50157">
    <property type="entry name" value="ZINC_FINGER_C2H2_2"/>
    <property type="match status" value="1"/>
</dbReference>
<dbReference type="AlphaFoldDB" id="A0A077ZRC3"/>
<keyword evidence="1" id="KW-0863">Zinc-finger</keyword>
<evidence type="ECO:0000313" key="4">
    <source>
        <dbReference type="EMBL" id="CDW61380.1"/>
    </source>
</evidence>
<name>A0A077ZRC3_TRITR</name>
<feature type="domain" description="C2H2-type" evidence="3">
    <location>
        <begin position="170"/>
        <end position="197"/>
    </location>
</feature>
<organism evidence="4 5">
    <name type="scientific">Trichuris trichiura</name>
    <name type="common">Whipworm</name>
    <name type="synonym">Trichocephalus trichiurus</name>
    <dbReference type="NCBI Taxonomy" id="36087"/>
    <lineage>
        <taxon>Eukaryota</taxon>
        <taxon>Metazoa</taxon>
        <taxon>Ecdysozoa</taxon>
        <taxon>Nematoda</taxon>
        <taxon>Enoplea</taxon>
        <taxon>Dorylaimia</taxon>
        <taxon>Trichinellida</taxon>
        <taxon>Trichuridae</taxon>
        <taxon>Trichuris</taxon>
    </lineage>
</organism>
<dbReference type="GO" id="GO:0008270">
    <property type="term" value="F:zinc ion binding"/>
    <property type="evidence" value="ECO:0007669"/>
    <property type="project" value="UniProtKB-KW"/>
</dbReference>
<dbReference type="Proteomes" id="UP000030665">
    <property type="component" value="Unassembled WGS sequence"/>
</dbReference>
<sequence length="267" mass="29568">MPMVQFDLLTVRSHWWARGCRLGVLSLPFRVLLASASTCFRLASPLRQCRKSSVNQSSFPGILGGDDLYWSPYPTSPPRGQEREYLSGNAAGGNKRRWVAWANCFAAAAPATASILPHALGGPERRPVFRGPPTSVKRPLTRPTDQGRDPERTAGGDGAEVVAVTYPGPFRCPLCAAINSVAHNFLEHMRTHAKEVRFQCTKCSRLWPTINSVACHYSKRPTPHGRMYRVWGTIHNRDGAAAPSQEYPSRSIQRGPPPRKEVEMEPV</sequence>
<dbReference type="SUPFAM" id="SSF57667">
    <property type="entry name" value="beta-beta-alpha zinc fingers"/>
    <property type="match status" value="1"/>
</dbReference>
<feature type="compositionally biased region" description="Basic and acidic residues" evidence="2">
    <location>
        <begin position="145"/>
        <end position="154"/>
    </location>
</feature>
<feature type="region of interest" description="Disordered" evidence="2">
    <location>
        <begin position="239"/>
        <end position="267"/>
    </location>
</feature>
<dbReference type="OrthoDB" id="5937268at2759"/>
<dbReference type="Gene3D" id="3.30.160.60">
    <property type="entry name" value="Classic Zinc Finger"/>
    <property type="match status" value="1"/>
</dbReference>
<evidence type="ECO:0000256" key="2">
    <source>
        <dbReference type="SAM" id="MobiDB-lite"/>
    </source>
</evidence>
<feature type="region of interest" description="Disordered" evidence="2">
    <location>
        <begin position="122"/>
        <end position="158"/>
    </location>
</feature>
<dbReference type="EMBL" id="HG809388">
    <property type="protein sequence ID" value="CDW61380.1"/>
    <property type="molecule type" value="Genomic_DNA"/>
</dbReference>
<reference evidence="4" key="1">
    <citation type="submission" date="2014-01" db="EMBL/GenBank/DDBJ databases">
        <authorList>
            <person name="Aslett M."/>
        </authorList>
    </citation>
    <scope>NUCLEOTIDE SEQUENCE</scope>
</reference>
<feature type="compositionally biased region" description="Basic and acidic residues" evidence="2">
    <location>
        <begin position="258"/>
        <end position="267"/>
    </location>
</feature>
<keyword evidence="1" id="KW-0862">Zinc</keyword>
<protein>
    <submittedName>
        <fullName evidence="4">Putative zinc finger protein</fullName>
    </submittedName>
</protein>
<accession>A0A077ZRC3</accession>
<gene>
    <name evidence="4" type="ORF">TTRE_0000984001</name>
</gene>
<dbReference type="InterPro" id="IPR036236">
    <property type="entry name" value="Znf_C2H2_sf"/>
</dbReference>
<evidence type="ECO:0000259" key="3">
    <source>
        <dbReference type="PROSITE" id="PS50157"/>
    </source>
</evidence>
<proteinExistence type="predicted"/>
<keyword evidence="5" id="KW-1185">Reference proteome</keyword>
<evidence type="ECO:0000313" key="5">
    <source>
        <dbReference type="Proteomes" id="UP000030665"/>
    </source>
</evidence>